<dbReference type="InterPro" id="IPR007451">
    <property type="entry name" value="HflD"/>
</dbReference>
<comment type="similarity">
    <text evidence="4">Belongs to the HflD family.</text>
</comment>
<dbReference type="Proteomes" id="UP000288789">
    <property type="component" value="Unassembled WGS sequence"/>
</dbReference>
<keyword evidence="1 4" id="KW-1003">Cell membrane</keyword>
<organism evidence="5 6">
    <name type="scientific">Pseudidiomarina gelatinasegens</name>
    <dbReference type="NCBI Taxonomy" id="2487740"/>
    <lineage>
        <taxon>Bacteria</taxon>
        <taxon>Pseudomonadati</taxon>
        <taxon>Pseudomonadota</taxon>
        <taxon>Gammaproteobacteria</taxon>
        <taxon>Alteromonadales</taxon>
        <taxon>Idiomarinaceae</taxon>
        <taxon>Pseudidiomarina</taxon>
    </lineage>
</organism>
<evidence type="ECO:0000313" key="5">
    <source>
        <dbReference type="EMBL" id="RWU12196.1"/>
    </source>
</evidence>
<evidence type="ECO:0000256" key="1">
    <source>
        <dbReference type="ARBA" id="ARBA00022475"/>
    </source>
</evidence>
<dbReference type="SUPFAM" id="SSF101322">
    <property type="entry name" value="YcfC-like"/>
    <property type="match status" value="1"/>
</dbReference>
<reference evidence="5 6" key="1">
    <citation type="submission" date="2018-12" db="EMBL/GenBank/DDBJ databases">
        <authorList>
            <person name="Li A."/>
            <person name="Zhang M."/>
            <person name="Zhu H."/>
        </authorList>
    </citation>
    <scope>NUCLEOTIDE SEQUENCE [LARGE SCALE GENOMIC DNA]</scope>
    <source>
        <strain evidence="5 6">R04H25</strain>
    </source>
</reference>
<accession>A0A443Z5X3</accession>
<keyword evidence="4" id="KW-0175">Coiled coil</keyword>
<keyword evidence="2 4" id="KW-0963">Cytoplasm</keyword>
<proteinExistence type="inferred from homology"/>
<dbReference type="InterPro" id="IPR035932">
    <property type="entry name" value="HflD-like_sf"/>
</dbReference>
<keyword evidence="6" id="KW-1185">Reference proteome</keyword>
<dbReference type="OrthoDB" id="9788031at2"/>
<dbReference type="HAMAP" id="MF_00695">
    <property type="entry name" value="HflD_protein"/>
    <property type="match status" value="1"/>
</dbReference>
<comment type="subcellular location">
    <subcellularLocation>
        <location evidence="4">Cytoplasm</location>
    </subcellularLocation>
    <subcellularLocation>
        <location evidence="4">Cell membrane</location>
        <topology evidence="4">Peripheral membrane protein</topology>
        <orientation evidence="4">Cytoplasmic side</orientation>
    </subcellularLocation>
</comment>
<dbReference type="AlphaFoldDB" id="A0A443Z5X3"/>
<dbReference type="GO" id="GO:0005886">
    <property type="term" value="C:plasma membrane"/>
    <property type="evidence" value="ECO:0007669"/>
    <property type="project" value="UniProtKB-SubCell"/>
</dbReference>
<evidence type="ECO:0000256" key="4">
    <source>
        <dbReference type="HAMAP-Rule" id="MF_00695"/>
    </source>
</evidence>
<feature type="coiled-coil region" evidence="4">
    <location>
        <begin position="98"/>
        <end position="125"/>
    </location>
</feature>
<evidence type="ECO:0000313" key="6">
    <source>
        <dbReference type="Proteomes" id="UP000288789"/>
    </source>
</evidence>
<sequence>MVIDIARLQRDPWFERVVALAALTQAAAAVKQVARFGSVRDPLATRVLIDSVLNQNPTTVVEMYPDLSHLRLGLESLLQQIGATKDKDVEVTRYVVGILALERRLQRNAKALDQLGQRLQQLHRQRHEFQFADDTVLAGMGSTYSDVISPLGQPLKINGKQEFLNQPSNQHLIRALLLAGVRNAVLWRQLDGKRRQFIFSRQRMVRVAQQILRELREHSEPLS</sequence>
<dbReference type="Gene3D" id="1.10.3890.10">
    <property type="entry name" value="HflD-like"/>
    <property type="match status" value="1"/>
</dbReference>
<dbReference type="GO" id="GO:0005737">
    <property type="term" value="C:cytoplasm"/>
    <property type="evidence" value="ECO:0007669"/>
    <property type="project" value="UniProtKB-SubCell"/>
</dbReference>
<keyword evidence="3 4" id="KW-0472">Membrane</keyword>
<dbReference type="PANTHER" id="PTHR38100">
    <property type="entry name" value="HIGH FREQUENCY LYSOGENIZATION PROTEIN HFLD"/>
    <property type="match status" value="1"/>
</dbReference>
<protein>
    <recommendedName>
        <fullName evidence="4">High frequency lysogenization protein HflD homolog</fullName>
    </recommendedName>
</protein>
<evidence type="ECO:0000256" key="3">
    <source>
        <dbReference type="ARBA" id="ARBA00023136"/>
    </source>
</evidence>
<dbReference type="PANTHER" id="PTHR38100:SF1">
    <property type="entry name" value="HIGH FREQUENCY LYSOGENIZATION PROTEIN HFLD"/>
    <property type="match status" value="1"/>
</dbReference>
<name>A0A443Z5X3_9GAMM</name>
<dbReference type="NCBIfam" id="NF001246">
    <property type="entry name" value="PRK00218.1-2"/>
    <property type="match status" value="1"/>
</dbReference>
<evidence type="ECO:0000256" key="2">
    <source>
        <dbReference type="ARBA" id="ARBA00022490"/>
    </source>
</evidence>
<gene>
    <name evidence="4 5" type="primary">hflD</name>
    <name evidence="5" type="ORF">EGC76_03140</name>
</gene>
<comment type="caution">
    <text evidence="5">The sequence shown here is derived from an EMBL/GenBank/DDBJ whole genome shotgun (WGS) entry which is preliminary data.</text>
</comment>
<dbReference type="EMBL" id="RSFE01000002">
    <property type="protein sequence ID" value="RWU12196.1"/>
    <property type="molecule type" value="Genomic_DNA"/>
</dbReference>
<dbReference type="Pfam" id="PF04356">
    <property type="entry name" value="DUF489"/>
    <property type="match status" value="1"/>
</dbReference>